<evidence type="ECO:0000256" key="4">
    <source>
        <dbReference type="ARBA" id="ARBA00023157"/>
    </source>
</evidence>
<name>A0A1Y1L7X8_PHOPY</name>
<dbReference type="CDD" id="cd00033">
    <property type="entry name" value="CCP"/>
    <property type="match status" value="3"/>
</dbReference>
<comment type="caution">
    <text evidence="6">Lacks conserved residue(s) required for the propagation of feature annotation.</text>
</comment>
<evidence type="ECO:0000256" key="5">
    <source>
        <dbReference type="ARBA" id="ARBA00023180"/>
    </source>
</evidence>
<dbReference type="InterPro" id="IPR036179">
    <property type="entry name" value="Ig-like_dom_sf"/>
</dbReference>
<evidence type="ECO:0000256" key="3">
    <source>
        <dbReference type="ARBA" id="ARBA00022737"/>
    </source>
</evidence>
<feature type="domain" description="Sushi" evidence="7">
    <location>
        <begin position="106"/>
        <end position="163"/>
    </location>
</feature>
<accession>A0A1Y1L7X8</accession>
<dbReference type="AlphaFoldDB" id="A0A1Y1L7X8"/>
<dbReference type="SMART" id="SM00032">
    <property type="entry name" value="CCP"/>
    <property type="match status" value="3"/>
</dbReference>
<dbReference type="EMBL" id="GEZM01062345">
    <property type="protein sequence ID" value="JAV69799.1"/>
    <property type="molecule type" value="Transcribed_RNA"/>
</dbReference>
<evidence type="ECO:0000256" key="1">
    <source>
        <dbReference type="ARBA" id="ARBA00022659"/>
    </source>
</evidence>
<evidence type="ECO:0000259" key="7">
    <source>
        <dbReference type="PROSITE" id="PS50923"/>
    </source>
</evidence>
<keyword evidence="4 6" id="KW-1015">Disulfide bond</keyword>
<dbReference type="InterPro" id="IPR035976">
    <property type="entry name" value="Sushi/SCR/CCP_sf"/>
</dbReference>
<reference evidence="8" key="1">
    <citation type="journal article" date="2016" name="Sci. Rep.">
        <title>Molecular characterization of firefly nuptial gifts: a multi-omics approach sheds light on postcopulatory sexual selection.</title>
        <authorList>
            <person name="Al-Wathiqui N."/>
            <person name="Fallon T.R."/>
            <person name="South A."/>
            <person name="Weng J.K."/>
            <person name="Lewis S.M."/>
        </authorList>
    </citation>
    <scope>NUCLEOTIDE SEQUENCE</scope>
</reference>
<feature type="disulfide bond" evidence="6">
    <location>
        <begin position="252"/>
        <end position="279"/>
    </location>
</feature>
<proteinExistence type="predicted"/>
<dbReference type="SUPFAM" id="SSF57535">
    <property type="entry name" value="Complement control module/SCR domain"/>
    <property type="match status" value="3"/>
</dbReference>
<dbReference type="PROSITE" id="PS50923">
    <property type="entry name" value="SUSHI"/>
    <property type="match status" value="3"/>
</dbReference>
<protein>
    <recommendedName>
        <fullName evidence="7">Sushi domain-containing protein</fullName>
    </recommendedName>
</protein>
<keyword evidence="2" id="KW-0732">Signal</keyword>
<sequence length="287" mass="31968">MEKPPTILFRHELGPIAQSNEGKLIVYPGVILHMECLWIRRFGIPKWTIGHNHRQYPQSWTTDPGRDSQLEYRLSIYYASKEDSGLFTCETPARYMHSVEVIVKAVHCPHIPKRRGLTASTEDTKMSTHVTFNCENGNALTGPSEIVCLPSGNWNSSFPICEKVQCENPKSPENGFYHGTGAFKVGDVVQYNCNTDYVMEGQSVSACQDSGRWSGTLPKCIPACSYPGTTISGKMSSVKFYYKMGENITFSCENNLVLKGASMLKCLKNGKWSNTIPTCEAPNSNQS</sequence>
<dbReference type="SUPFAM" id="SSF48726">
    <property type="entry name" value="Immunoglobulin"/>
    <property type="match status" value="1"/>
</dbReference>
<feature type="domain" description="Sushi" evidence="7">
    <location>
        <begin position="164"/>
        <end position="222"/>
    </location>
</feature>
<feature type="disulfide bond" evidence="6">
    <location>
        <begin position="193"/>
        <end position="220"/>
    </location>
</feature>
<keyword evidence="3" id="KW-0677">Repeat</keyword>
<evidence type="ECO:0000256" key="2">
    <source>
        <dbReference type="ARBA" id="ARBA00022729"/>
    </source>
</evidence>
<keyword evidence="1 6" id="KW-0768">Sushi</keyword>
<keyword evidence="5" id="KW-0325">Glycoprotein</keyword>
<organism evidence="8">
    <name type="scientific">Photinus pyralis</name>
    <name type="common">Common eastern firefly</name>
    <name type="synonym">Lampyris pyralis</name>
    <dbReference type="NCBI Taxonomy" id="7054"/>
    <lineage>
        <taxon>Eukaryota</taxon>
        <taxon>Metazoa</taxon>
        <taxon>Ecdysozoa</taxon>
        <taxon>Arthropoda</taxon>
        <taxon>Hexapoda</taxon>
        <taxon>Insecta</taxon>
        <taxon>Pterygota</taxon>
        <taxon>Neoptera</taxon>
        <taxon>Endopterygota</taxon>
        <taxon>Coleoptera</taxon>
        <taxon>Polyphaga</taxon>
        <taxon>Elateriformia</taxon>
        <taxon>Elateroidea</taxon>
        <taxon>Lampyridae</taxon>
        <taxon>Lampyrinae</taxon>
        <taxon>Photinus</taxon>
    </lineage>
</organism>
<feature type="disulfide bond" evidence="6">
    <location>
        <begin position="134"/>
        <end position="161"/>
    </location>
</feature>
<feature type="domain" description="Sushi" evidence="7">
    <location>
        <begin position="223"/>
        <end position="281"/>
    </location>
</feature>
<dbReference type="PANTHER" id="PTHR46393:SF7">
    <property type="entry name" value="COMPLEMENT C2"/>
    <property type="match status" value="1"/>
</dbReference>
<dbReference type="PANTHER" id="PTHR46393">
    <property type="entry name" value="SUSHI DOMAIN-CONTAINING PROTEIN"/>
    <property type="match status" value="1"/>
</dbReference>
<evidence type="ECO:0000313" key="8">
    <source>
        <dbReference type="EMBL" id="JAV69799.1"/>
    </source>
</evidence>
<dbReference type="Gene3D" id="2.10.70.10">
    <property type="entry name" value="Complement Module, domain 1"/>
    <property type="match status" value="3"/>
</dbReference>
<dbReference type="Pfam" id="PF00084">
    <property type="entry name" value="Sushi"/>
    <property type="match status" value="3"/>
</dbReference>
<dbReference type="InterPro" id="IPR000436">
    <property type="entry name" value="Sushi_SCR_CCP_dom"/>
</dbReference>
<evidence type="ECO:0000256" key="6">
    <source>
        <dbReference type="PROSITE-ProRule" id="PRU00302"/>
    </source>
</evidence>